<dbReference type="SUPFAM" id="SSF46785">
    <property type="entry name" value="Winged helix' DNA-binding domain"/>
    <property type="match status" value="1"/>
</dbReference>
<dbReference type="Pfam" id="PF09339">
    <property type="entry name" value="HTH_IclR"/>
    <property type="match status" value="1"/>
</dbReference>
<dbReference type="PANTHER" id="PTHR30136:SF35">
    <property type="entry name" value="HTH-TYPE TRANSCRIPTIONAL REGULATOR RV1719"/>
    <property type="match status" value="1"/>
</dbReference>
<keyword evidence="1" id="KW-0805">Transcription regulation</keyword>
<gene>
    <name evidence="6" type="ORF">GCM10011494_30420</name>
</gene>
<dbReference type="Proteomes" id="UP000608154">
    <property type="component" value="Unassembled WGS sequence"/>
</dbReference>
<evidence type="ECO:0000313" key="6">
    <source>
        <dbReference type="EMBL" id="GGC09653.1"/>
    </source>
</evidence>
<dbReference type="InterPro" id="IPR036390">
    <property type="entry name" value="WH_DNA-bd_sf"/>
</dbReference>
<name>A0A916X5H1_9SPHN</name>
<feature type="domain" description="HTH iclR-type" evidence="4">
    <location>
        <begin position="1"/>
        <end position="57"/>
    </location>
</feature>
<dbReference type="GO" id="GO:0045892">
    <property type="term" value="P:negative regulation of DNA-templated transcription"/>
    <property type="evidence" value="ECO:0007669"/>
    <property type="project" value="TreeGrafter"/>
</dbReference>
<dbReference type="PROSITE" id="PS51077">
    <property type="entry name" value="HTH_ICLR"/>
    <property type="match status" value="1"/>
</dbReference>
<dbReference type="InterPro" id="IPR014757">
    <property type="entry name" value="Tscrpt_reg_IclR_C"/>
</dbReference>
<accession>A0A916X5H1</accession>
<dbReference type="PANTHER" id="PTHR30136">
    <property type="entry name" value="HELIX-TURN-HELIX TRANSCRIPTIONAL REGULATOR, ICLR FAMILY"/>
    <property type="match status" value="1"/>
</dbReference>
<comment type="caution">
    <text evidence="6">The sequence shown here is derived from an EMBL/GenBank/DDBJ whole genome shotgun (WGS) entry which is preliminary data.</text>
</comment>
<dbReference type="Gene3D" id="1.10.10.10">
    <property type="entry name" value="Winged helix-like DNA-binding domain superfamily/Winged helix DNA-binding domain"/>
    <property type="match status" value="1"/>
</dbReference>
<reference evidence="6" key="2">
    <citation type="submission" date="2020-09" db="EMBL/GenBank/DDBJ databases">
        <authorList>
            <person name="Sun Q."/>
            <person name="Zhou Y."/>
        </authorList>
    </citation>
    <scope>NUCLEOTIDE SEQUENCE</scope>
    <source>
        <strain evidence="6">CGMCC 1.15095</strain>
    </source>
</reference>
<evidence type="ECO:0000256" key="1">
    <source>
        <dbReference type="ARBA" id="ARBA00023015"/>
    </source>
</evidence>
<organism evidence="6 7">
    <name type="scientific">Novosphingobium endophyticum</name>
    <dbReference type="NCBI Taxonomy" id="1955250"/>
    <lineage>
        <taxon>Bacteria</taxon>
        <taxon>Pseudomonadati</taxon>
        <taxon>Pseudomonadota</taxon>
        <taxon>Alphaproteobacteria</taxon>
        <taxon>Sphingomonadales</taxon>
        <taxon>Sphingomonadaceae</taxon>
        <taxon>Novosphingobium</taxon>
    </lineage>
</organism>
<dbReference type="EMBL" id="BMHK01000024">
    <property type="protein sequence ID" value="GGC09653.1"/>
    <property type="molecule type" value="Genomic_DNA"/>
</dbReference>
<dbReference type="InterPro" id="IPR036388">
    <property type="entry name" value="WH-like_DNA-bd_sf"/>
</dbReference>
<dbReference type="PROSITE" id="PS51078">
    <property type="entry name" value="ICLR_ED"/>
    <property type="match status" value="1"/>
</dbReference>
<dbReference type="InterPro" id="IPR050707">
    <property type="entry name" value="HTH_MetabolicPath_Reg"/>
</dbReference>
<dbReference type="GO" id="GO:0003700">
    <property type="term" value="F:DNA-binding transcription factor activity"/>
    <property type="evidence" value="ECO:0007669"/>
    <property type="project" value="TreeGrafter"/>
</dbReference>
<evidence type="ECO:0000259" key="5">
    <source>
        <dbReference type="PROSITE" id="PS51078"/>
    </source>
</evidence>
<dbReference type="AlphaFoldDB" id="A0A916X5H1"/>
<dbReference type="InterPro" id="IPR005471">
    <property type="entry name" value="Tscrpt_reg_IclR_N"/>
</dbReference>
<feature type="domain" description="IclR-ED" evidence="5">
    <location>
        <begin position="61"/>
        <end position="244"/>
    </location>
</feature>
<proteinExistence type="predicted"/>
<reference evidence="6" key="1">
    <citation type="journal article" date="2014" name="Int. J. Syst. Evol. Microbiol.">
        <title>Complete genome sequence of Corynebacterium casei LMG S-19264T (=DSM 44701T), isolated from a smear-ripened cheese.</title>
        <authorList>
            <consortium name="US DOE Joint Genome Institute (JGI-PGF)"/>
            <person name="Walter F."/>
            <person name="Albersmeier A."/>
            <person name="Kalinowski J."/>
            <person name="Ruckert C."/>
        </authorList>
    </citation>
    <scope>NUCLEOTIDE SEQUENCE</scope>
    <source>
        <strain evidence="6">CGMCC 1.15095</strain>
    </source>
</reference>
<dbReference type="InterPro" id="IPR029016">
    <property type="entry name" value="GAF-like_dom_sf"/>
</dbReference>
<dbReference type="GO" id="GO:0003677">
    <property type="term" value="F:DNA binding"/>
    <property type="evidence" value="ECO:0007669"/>
    <property type="project" value="UniProtKB-KW"/>
</dbReference>
<dbReference type="SMART" id="SM00346">
    <property type="entry name" value="HTH_ICLR"/>
    <property type="match status" value="1"/>
</dbReference>
<dbReference type="Pfam" id="PF01614">
    <property type="entry name" value="IclR_C"/>
    <property type="match status" value="1"/>
</dbReference>
<evidence type="ECO:0000259" key="4">
    <source>
        <dbReference type="PROSITE" id="PS51077"/>
    </source>
</evidence>
<dbReference type="Gene3D" id="3.30.450.40">
    <property type="match status" value="1"/>
</dbReference>
<evidence type="ECO:0000313" key="7">
    <source>
        <dbReference type="Proteomes" id="UP000608154"/>
    </source>
</evidence>
<evidence type="ECO:0000256" key="3">
    <source>
        <dbReference type="ARBA" id="ARBA00023163"/>
    </source>
</evidence>
<keyword evidence="3" id="KW-0804">Transcription</keyword>
<dbReference type="SUPFAM" id="SSF55781">
    <property type="entry name" value="GAF domain-like"/>
    <property type="match status" value="1"/>
</dbReference>
<keyword evidence="7" id="KW-1185">Reference proteome</keyword>
<sequence>MRSLETLMTLATRKAGMSISDLVEALDLPRASLHRLLRLLESEGFLANQSGYYSLGQKSFSLARLIDSYQGEAEFPACARPVIEQLARKAQETVILGTLSESRQEIVYADVMVADSPLRYAVPAGDRRPLYSSASGKAVLAFLSQDEIDHYVEETDFEPITRFTTTKEQLLPALEKARQTALVTDFGGHYVGAMAIASPAFDHEGRVKCAVVVAGPTDRLQDRLEITQQLVREAGEKISRVLGYEGTYPAPQP</sequence>
<keyword evidence="2" id="KW-0238">DNA-binding</keyword>
<evidence type="ECO:0000256" key="2">
    <source>
        <dbReference type="ARBA" id="ARBA00023125"/>
    </source>
</evidence>
<protein>
    <submittedName>
        <fullName evidence="6">IclR family transcriptional regulator</fullName>
    </submittedName>
</protein>